<reference evidence="2 3" key="1">
    <citation type="journal article" date="2016" name="Genome Announc.">
        <title>Draft Genome Sequence of Planomonospora sphaerica JCM9374, a Rare Actinomycete.</title>
        <authorList>
            <person name="Dohra H."/>
            <person name="Suzuki T."/>
            <person name="Inoue Y."/>
            <person name="Kodani S."/>
        </authorList>
    </citation>
    <scope>NUCLEOTIDE SEQUENCE [LARGE SCALE GENOMIC DNA]</scope>
    <source>
        <strain evidence="2 3">JCM 9374</strain>
    </source>
</reference>
<dbReference type="EMBL" id="BDCX01000002">
    <property type="protein sequence ID" value="GAT65388.1"/>
    <property type="molecule type" value="Genomic_DNA"/>
</dbReference>
<dbReference type="Proteomes" id="UP000077701">
    <property type="component" value="Unassembled WGS sequence"/>
</dbReference>
<evidence type="ECO:0000313" key="3">
    <source>
        <dbReference type="Proteomes" id="UP000077701"/>
    </source>
</evidence>
<reference evidence="3" key="2">
    <citation type="submission" date="2016-04" db="EMBL/GenBank/DDBJ databases">
        <title>Planomonospora sphaerica JCM9374 whole genome shotgun sequence.</title>
        <authorList>
            <person name="Suzuki T."/>
            <person name="Dohra H."/>
            <person name="Kodani S."/>
        </authorList>
    </citation>
    <scope>NUCLEOTIDE SEQUENCE [LARGE SCALE GENOMIC DNA]</scope>
    <source>
        <strain evidence="3">JCM 9374</strain>
    </source>
</reference>
<feature type="compositionally biased region" description="Basic and acidic residues" evidence="1">
    <location>
        <begin position="17"/>
        <end position="31"/>
    </location>
</feature>
<comment type="caution">
    <text evidence="2">The sequence shown here is derived from an EMBL/GenBank/DDBJ whole genome shotgun (WGS) entry which is preliminary data.</text>
</comment>
<dbReference type="Gene3D" id="1.25.40.10">
    <property type="entry name" value="Tetratricopeptide repeat domain"/>
    <property type="match status" value="1"/>
</dbReference>
<dbReference type="STRING" id="161355.PS9374_01021"/>
<dbReference type="AlphaFoldDB" id="A0A171BP58"/>
<feature type="region of interest" description="Disordered" evidence="1">
    <location>
        <begin position="14"/>
        <end position="33"/>
    </location>
</feature>
<proteinExistence type="predicted"/>
<evidence type="ECO:0000313" key="2">
    <source>
        <dbReference type="EMBL" id="GAT65388.1"/>
    </source>
</evidence>
<gene>
    <name evidence="2" type="ORF">PS9374_01021</name>
</gene>
<keyword evidence="3" id="KW-1185">Reference proteome</keyword>
<evidence type="ECO:0000256" key="1">
    <source>
        <dbReference type="SAM" id="MobiDB-lite"/>
    </source>
</evidence>
<organism evidence="2 3">
    <name type="scientific">Planomonospora sphaerica</name>
    <dbReference type="NCBI Taxonomy" id="161355"/>
    <lineage>
        <taxon>Bacteria</taxon>
        <taxon>Bacillati</taxon>
        <taxon>Actinomycetota</taxon>
        <taxon>Actinomycetes</taxon>
        <taxon>Streptosporangiales</taxon>
        <taxon>Streptosporangiaceae</taxon>
        <taxon>Planomonospora</taxon>
    </lineage>
</organism>
<protein>
    <submittedName>
        <fullName evidence="2">Uncharacterized protein</fullName>
    </submittedName>
</protein>
<dbReference type="InterPro" id="IPR011990">
    <property type="entry name" value="TPR-like_helical_dom_sf"/>
</dbReference>
<accession>A0A171BP58</accession>
<dbReference type="RefSeq" id="WP_068894793.1">
    <property type="nucleotide sequence ID" value="NZ_BDCX01000002.1"/>
</dbReference>
<sequence>MRSSGETLTKALTIFRETGDPPGRVHLDGENAPRNAMAVHEEARGLARETGGRHEEARAAEGVGRCLARIPGKTGAAVGELERALGSYHAIGVPEQTRVAEFIAVLTMRRSP</sequence>
<name>A0A171BP58_9ACTN</name>